<organism evidence="2 3">
    <name type="scientific">Epicoccum nigrum</name>
    <name type="common">Soil fungus</name>
    <name type="synonym">Epicoccum purpurascens</name>
    <dbReference type="NCBI Taxonomy" id="105696"/>
    <lineage>
        <taxon>Eukaryota</taxon>
        <taxon>Fungi</taxon>
        <taxon>Dikarya</taxon>
        <taxon>Ascomycota</taxon>
        <taxon>Pezizomycotina</taxon>
        <taxon>Dothideomycetes</taxon>
        <taxon>Pleosporomycetidae</taxon>
        <taxon>Pleosporales</taxon>
        <taxon>Pleosporineae</taxon>
        <taxon>Didymellaceae</taxon>
        <taxon>Epicoccum</taxon>
    </lineage>
</organism>
<feature type="compositionally biased region" description="Polar residues" evidence="1">
    <location>
        <begin position="574"/>
        <end position="603"/>
    </location>
</feature>
<dbReference type="InParanoid" id="A0A1Y2LSC6"/>
<evidence type="ECO:0000313" key="2">
    <source>
        <dbReference type="EMBL" id="OSS46783.1"/>
    </source>
</evidence>
<feature type="compositionally biased region" description="Basic residues" evidence="1">
    <location>
        <begin position="616"/>
        <end position="629"/>
    </location>
</feature>
<keyword evidence="3" id="KW-1185">Reference proteome</keyword>
<evidence type="ECO:0000313" key="3">
    <source>
        <dbReference type="Proteomes" id="UP000193240"/>
    </source>
</evidence>
<proteinExistence type="predicted"/>
<dbReference type="STRING" id="105696.A0A1Y2LSC6"/>
<dbReference type="PANTHER" id="PTHR35179:SF1">
    <property type="entry name" value="INTEGRAL MEMBRANE PROTEIN"/>
    <property type="match status" value="1"/>
</dbReference>
<dbReference type="Proteomes" id="UP000193240">
    <property type="component" value="Unassembled WGS sequence"/>
</dbReference>
<feature type="region of interest" description="Disordered" evidence="1">
    <location>
        <begin position="1"/>
        <end position="28"/>
    </location>
</feature>
<name>A0A1Y2LSC6_EPING</name>
<protein>
    <recommendedName>
        <fullName evidence="4">Geranylgeranyl pyrophosphate synthetase</fullName>
    </recommendedName>
</protein>
<evidence type="ECO:0008006" key="4">
    <source>
        <dbReference type="Google" id="ProtNLM"/>
    </source>
</evidence>
<feature type="compositionally biased region" description="Basic and acidic residues" evidence="1">
    <location>
        <begin position="1"/>
        <end position="10"/>
    </location>
</feature>
<feature type="compositionally biased region" description="Low complexity" evidence="1">
    <location>
        <begin position="532"/>
        <end position="541"/>
    </location>
</feature>
<accession>A0A1Y2LSC6</accession>
<reference evidence="2 3" key="1">
    <citation type="journal article" date="2017" name="Genome Announc.">
        <title>Genome sequence of the saprophytic ascomycete Epicoccum nigrum ICMP 19927 strain isolated from New Zealand.</title>
        <authorList>
            <person name="Fokin M."/>
            <person name="Fleetwood D."/>
            <person name="Weir B.S."/>
            <person name="Villas-Boas S.G."/>
        </authorList>
    </citation>
    <scope>NUCLEOTIDE SEQUENCE [LARGE SCALE GENOMIC DNA]</scope>
    <source>
        <strain evidence="2 3">ICMP 19927</strain>
    </source>
</reference>
<evidence type="ECO:0000256" key="1">
    <source>
        <dbReference type="SAM" id="MobiDB-lite"/>
    </source>
</evidence>
<dbReference type="AlphaFoldDB" id="A0A1Y2LSC6"/>
<dbReference type="OMA" id="HEFARES"/>
<gene>
    <name evidence="2" type="ORF">B5807_08931</name>
</gene>
<dbReference type="EMBL" id="KZ107850">
    <property type="protein sequence ID" value="OSS46783.1"/>
    <property type="molecule type" value="Genomic_DNA"/>
</dbReference>
<feature type="region of interest" description="Disordered" evidence="1">
    <location>
        <begin position="72"/>
        <end position="120"/>
    </location>
</feature>
<dbReference type="PANTHER" id="PTHR35179">
    <property type="entry name" value="PROTEIN CBG02620"/>
    <property type="match status" value="1"/>
</dbReference>
<feature type="compositionally biased region" description="Basic and acidic residues" evidence="1">
    <location>
        <begin position="512"/>
        <end position="531"/>
    </location>
</feature>
<sequence length="637" mass="71260">MQHTKGHEYKGGFTVNGSGSETERQRTQQETNLLGLINPTLALSLQNTQANIVSSTEEPMIYHQVNPDEQLEETPLDEPDDEDVEIDTDSEEGELDIPKPPPKVLTPAQRKKQKRKEQVLTNGRGPVLCTIAPSDAHLNPSHRESKVTWNDDPELLCSYNWSSVVDNKNTIFVPGGPSKWTPQIVPYNVPGDQGFHPTDYNYVRQPRDPFSAIFHALAVMNPDYAFNSIDVLADRNNLRVLLEFVQGKTVGPFRLDLYTIFGTLVIVRREDGFWRRSNGTGCGHNFEKHFTTSTPDMDDATSHYRAIRYRMGSLNVVCRFEADAYVDTAPDTLSESEAAAVVPPAPSGRDLMQRPKFTYNAPFKVLQKGHLVPGQQILELKTQVHKTGDDSQGFGSWHDQLWFGRTKHLYTGRYEAGTGKILFIKREDTTERVKRWEDKNQEDLQKLVALLTRLKGIVMKQRGPVRGAILVREDPRGPATLHEMLDKRNIVRREFFERHWMKHTRPKTNASHAERIRADQQRSRSSNRQDARGGMAAQAARGRGRGRGPSVNGRGAHQSDAQRGGHAHLGQAGLSRSQSNQPRSPVRQHPSSGLANAPTNLQAQPDGPKTESKGGTRQRGRGNASKRGRGGAEQRGG</sequence>
<feature type="region of interest" description="Disordered" evidence="1">
    <location>
        <begin position="502"/>
        <end position="637"/>
    </location>
</feature>
<feature type="compositionally biased region" description="Acidic residues" evidence="1">
    <location>
        <begin position="72"/>
        <end position="95"/>
    </location>
</feature>